<evidence type="ECO:0000256" key="2">
    <source>
        <dbReference type="ARBA" id="ARBA00022603"/>
    </source>
</evidence>
<evidence type="ECO:0000313" key="5">
    <source>
        <dbReference type="EMBL" id="HDX30208.1"/>
    </source>
</evidence>
<dbReference type="InterPro" id="IPR010426">
    <property type="entry name" value="MTTB_MeTrfase"/>
</dbReference>
<evidence type="ECO:0008006" key="6">
    <source>
        <dbReference type="Google" id="ProtNLM"/>
    </source>
</evidence>
<evidence type="ECO:0000256" key="3">
    <source>
        <dbReference type="ARBA" id="ARBA00022679"/>
    </source>
</evidence>
<evidence type="ECO:0000256" key="4">
    <source>
        <dbReference type="SAM" id="MobiDB-lite"/>
    </source>
</evidence>
<comment type="similarity">
    <text evidence="1">Belongs to the trimethylamine methyltransferase family.</text>
</comment>
<dbReference type="Pfam" id="PF06253">
    <property type="entry name" value="MTTB"/>
    <property type="match status" value="1"/>
</dbReference>
<dbReference type="GO" id="GO:0032259">
    <property type="term" value="P:methylation"/>
    <property type="evidence" value="ECO:0007669"/>
    <property type="project" value="UniProtKB-KW"/>
</dbReference>
<dbReference type="GO" id="GO:0015948">
    <property type="term" value="P:methanogenesis"/>
    <property type="evidence" value="ECO:0007669"/>
    <property type="project" value="InterPro"/>
</dbReference>
<dbReference type="InterPro" id="IPR038601">
    <property type="entry name" value="MttB-like_sf"/>
</dbReference>
<dbReference type="EMBL" id="DSMG01000023">
    <property type="protein sequence ID" value="HDX30208.1"/>
    <property type="molecule type" value="Genomic_DNA"/>
</dbReference>
<comment type="caution">
    <text evidence="5">The sequence shown here is derived from an EMBL/GenBank/DDBJ whole genome shotgun (WGS) entry which is preliminary data.</text>
</comment>
<gene>
    <name evidence="5" type="ORF">ENQ20_01795</name>
</gene>
<name>A0A7C1JV49_9CHLR</name>
<dbReference type="AlphaFoldDB" id="A0A7C1JV49"/>
<dbReference type="GO" id="GO:0008168">
    <property type="term" value="F:methyltransferase activity"/>
    <property type="evidence" value="ECO:0007669"/>
    <property type="project" value="UniProtKB-KW"/>
</dbReference>
<accession>A0A7C1JV49</accession>
<keyword evidence="2" id="KW-0489">Methyltransferase</keyword>
<dbReference type="Gene3D" id="3.20.20.480">
    <property type="entry name" value="Trimethylamine methyltransferase-like"/>
    <property type="match status" value="1"/>
</dbReference>
<reference evidence="5" key="1">
    <citation type="journal article" date="2020" name="mSystems">
        <title>Genome- and Community-Level Interaction Insights into Carbon Utilization and Element Cycling Functions of Hydrothermarchaeota in Hydrothermal Sediment.</title>
        <authorList>
            <person name="Zhou Z."/>
            <person name="Liu Y."/>
            <person name="Xu W."/>
            <person name="Pan J."/>
            <person name="Luo Z.H."/>
            <person name="Li M."/>
        </authorList>
    </citation>
    <scope>NUCLEOTIDE SEQUENCE [LARGE SCALE GENOMIC DNA]</scope>
    <source>
        <strain evidence="5">SpSt-289</strain>
    </source>
</reference>
<protein>
    <recommendedName>
        <fullName evidence="6">Trimethylamine methyltransferase</fullName>
    </recommendedName>
</protein>
<proteinExistence type="inferred from homology"/>
<organism evidence="5">
    <name type="scientific">Caldilinea aerophila</name>
    <dbReference type="NCBI Taxonomy" id="133453"/>
    <lineage>
        <taxon>Bacteria</taxon>
        <taxon>Bacillati</taxon>
        <taxon>Chloroflexota</taxon>
        <taxon>Caldilineae</taxon>
        <taxon>Caldilineales</taxon>
        <taxon>Caldilineaceae</taxon>
        <taxon>Caldilinea</taxon>
    </lineage>
</organism>
<feature type="region of interest" description="Disordered" evidence="4">
    <location>
        <begin position="473"/>
        <end position="505"/>
    </location>
</feature>
<evidence type="ECO:0000256" key="1">
    <source>
        <dbReference type="ARBA" id="ARBA00007137"/>
    </source>
</evidence>
<sequence length="505" mass="55166">MLRPRLDVAEPALIDRIIDEARTILAEVGMEIRGPALRKRLLEAGLPTTPAGRILFPPDVIDRALASAPSSFTLYDRDGRPHAEIGGSHTHFTPGSSGLKVQDHRTGSVREANTADFVEYVRLCDGLEHVRYLATAFSTGSDIEANVSDAWRLYLCLLHSKRPVVSGAFTEHGVPRMAEMMQLFRRDRSDLIARPMSIFTITATGNFRYSEDSCQNLIDCVEAGIPVEIVPVTLMGLTAPVTLVGAAVFHTVDTLAGVVMSQIIRPGAPVLYGGAPAEFHMRETTSPMLGVKALYLDVINAQVGRRLGLPVQAYMALSDAKELDAQAGAETFGSALLAALAGVNSVSGPGMLDFVLVFSLPKLVFDNEVCGQVLQLVQPLQIVEDLPTRPLVDAQLADAHMITAEHTLKHWERSLYLPGPVYDRKNREAWERAGAKTLWQRAVEEVEQRLAAYRPVETDPPIVAEMERIIRSGMSSDAPLPSIPDAAGRSAPEGGDGRRQRRFRR</sequence>
<keyword evidence="3" id="KW-0808">Transferase</keyword>